<protein>
    <submittedName>
        <fullName evidence="2">Uncharacterized protein</fullName>
    </submittedName>
</protein>
<dbReference type="Proteomes" id="UP000028701">
    <property type="component" value="Unassembled WGS sequence"/>
</dbReference>
<evidence type="ECO:0000256" key="1">
    <source>
        <dbReference type="SAM" id="Phobius"/>
    </source>
</evidence>
<gene>
    <name evidence="2" type="ORF">RRU01S_32_00400</name>
</gene>
<comment type="caution">
    <text evidence="2">The sequence shown here is derived from an EMBL/GenBank/DDBJ whole genome shotgun (WGS) entry which is preliminary data.</text>
</comment>
<feature type="transmembrane region" description="Helical" evidence="1">
    <location>
        <begin position="21"/>
        <end position="41"/>
    </location>
</feature>
<keyword evidence="1" id="KW-0472">Membrane</keyword>
<sequence length="102" mass="11483">MTCFVPAKDGKAYCEKRTNPVKITIVALTLVTLVAVFWPFIVELTAVRLLGLLAGANFLALQFGMLLSLLKNSMVRHVLQPRAKSRRSLLRERHEVSTVTRF</sequence>
<dbReference type="EMBL" id="BBJU01000032">
    <property type="protein sequence ID" value="GAK73178.1"/>
    <property type="molecule type" value="Genomic_DNA"/>
</dbReference>
<proteinExistence type="predicted"/>
<dbReference type="AlphaFoldDB" id="A0A081D2N2"/>
<evidence type="ECO:0000313" key="2">
    <source>
        <dbReference type="EMBL" id="GAK73178.1"/>
    </source>
</evidence>
<reference evidence="2 3" key="1">
    <citation type="submission" date="2014-08" db="EMBL/GenBank/DDBJ databases">
        <title>Whole genome shotgun sequence of Rhizobium rubi NBRC 13261.</title>
        <authorList>
            <person name="Katano-Makiyama Y."/>
            <person name="Hosoyama A."/>
            <person name="Hashimoto M."/>
            <person name="Hosoyama Y."/>
            <person name="Noguchi M."/>
            <person name="Tsuchikane K."/>
            <person name="Uohara A."/>
            <person name="Ohji S."/>
            <person name="Ichikawa N."/>
            <person name="Kimura A."/>
            <person name="Yamazoe A."/>
            <person name="Fujita N."/>
        </authorList>
    </citation>
    <scope>NUCLEOTIDE SEQUENCE [LARGE SCALE GENOMIC DNA]</scope>
    <source>
        <strain evidence="2 3">NBRC 13261</strain>
    </source>
</reference>
<dbReference type="RefSeq" id="WP_045232598.1">
    <property type="nucleotide sequence ID" value="NZ_BBJU01000032.1"/>
</dbReference>
<accession>A0A081D2N2</accession>
<keyword evidence="1" id="KW-1133">Transmembrane helix</keyword>
<evidence type="ECO:0000313" key="3">
    <source>
        <dbReference type="Proteomes" id="UP000028701"/>
    </source>
</evidence>
<name>A0A081D2N2_9HYPH</name>
<organism evidence="2 3">
    <name type="scientific">Agrobacterium rubi TR3 = NBRC 13261</name>
    <dbReference type="NCBI Taxonomy" id="1368415"/>
    <lineage>
        <taxon>Bacteria</taxon>
        <taxon>Pseudomonadati</taxon>
        <taxon>Pseudomonadota</taxon>
        <taxon>Alphaproteobacteria</taxon>
        <taxon>Hyphomicrobiales</taxon>
        <taxon>Rhizobiaceae</taxon>
        <taxon>Rhizobium/Agrobacterium group</taxon>
        <taxon>Agrobacterium</taxon>
    </lineage>
</organism>
<keyword evidence="1" id="KW-0812">Transmembrane</keyword>
<feature type="transmembrane region" description="Helical" evidence="1">
    <location>
        <begin position="47"/>
        <end position="70"/>
    </location>
</feature>